<dbReference type="GO" id="GO:0008745">
    <property type="term" value="F:N-acetylmuramoyl-L-alanine amidase activity"/>
    <property type="evidence" value="ECO:0007669"/>
    <property type="project" value="InterPro"/>
</dbReference>
<keyword evidence="1" id="KW-0472">Membrane</keyword>
<accession>A0A1H0JVC0</accession>
<dbReference type="SUPFAM" id="SSF55846">
    <property type="entry name" value="N-acetylmuramoyl-L-alanine amidase-like"/>
    <property type="match status" value="1"/>
</dbReference>
<keyword evidence="1" id="KW-1133">Transmembrane helix</keyword>
<protein>
    <submittedName>
        <fullName evidence="3">N-acetylmuramoyl-L-alanine amidase</fullName>
    </submittedName>
</protein>
<evidence type="ECO:0000313" key="3">
    <source>
        <dbReference type="EMBL" id="SDO47656.1"/>
    </source>
</evidence>
<proteinExistence type="predicted"/>
<dbReference type="Pfam" id="PF01510">
    <property type="entry name" value="Amidase_2"/>
    <property type="match status" value="1"/>
</dbReference>
<dbReference type="Proteomes" id="UP000183816">
    <property type="component" value="Unassembled WGS sequence"/>
</dbReference>
<organism evidence="3 4">
    <name type="scientific">Streptococcus equinus</name>
    <name type="common">Streptococcus bovis</name>
    <dbReference type="NCBI Taxonomy" id="1335"/>
    <lineage>
        <taxon>Bacteria</taxon>
        <taxon>Bacillati</taxon>
        <taxon>Bacillota</taxon>
        <taxon>Bacilli</taxon>
        <taxon>Lactobacillales</taxon>
        <taxon>Streptococcaceae</taxon>
        <taxon>Streptococcus</taxon>
    </lineage>
</organism>
<sequence>MTIKKHLSRRKRHQNSVYLNISVLVISFAALIIIFSKLFFSGIITHALDQGLDLSSASNYTTSQTATVSSTKANIYTKNGSSTSLPKDTELSIDAYYYKAKINEKEVTLAEFDMNGETYYIDTKDISLQQTNAINQYIAGTLTYSHSEITDSIEKSFEQSAYKTSDGKPRGIIIHDTGVDDSTIQSEVNYMVQNYDAEGIFVHSFIDDATILRIADENYEAQGAGAKANPYYIQFELTHETSQDSFAKQLANAAYYTAYMLKKYDLPVTLGQENGDGTIWTHEMISLYLGGTDHVDPTDYWSESANDYFGSDYDVEDFVELVQAYYNTL</sequence>
<dbReference type="Gene3D" id="3.40.80.10">
    <property type="entry name" value="Peptidoglycan recognition protein-like"/>
    <property type="match status" value="1"/>
</dbReference>
<dbReference type="SMART" id="SM00644">
    <property type="entry name" value="Ami_2"/>
    <property type="match status" value="1"/>
</dbReference>
<feature type="domain" description="N-acetylmuramoyl-L-alanine amidase" evidence="2">
    <location>
        <begin position="157"/>
        <end position="298"/>
    </location>
</feature>
<dbReference type="CDD" id="cd06583">
    <property type="entry name" value="PGRP"/>
    <property type="match status" value="1"/>
</dbReference>
<evidence type="ECO:0000256" key="1">
    <source>
        <dbReference type="SAM" id="Phobius"/>
    </source>
</evidence>
<reference evidence="3 4" key="1">
    <citation type="submission" date="2016-10" db="EMBL/GenBank/DDBJ databases">
        <authorList>
            <person name="de Groot N.N."/>
        </authorList>
    </citation>
    <scope>NUCLEOTIDE SEQUENCE [LARGE SCALE GENOMIC DNA]</scope>
    <source>
        <strain evidence="3 4">Sb04</strain>
    </source>
</reference>
<keyword evidence="1" id="KW-0812">Transmembrane</keyword>
<dbReference type="RefSeq" id="WP_074481459.1">
    <property type="nucleotide sequence ID" value="NZ_FNJK01000001.1"/>
</dbReference>
<dbReference type="EMBL" id="FNJK01000001">
    <property type="protein sequence ID" value="SDO47656.1"/>
    <property type="molecule type" value="Genomic_DNA"/>
</dbReference>
<dbReference type="GO" id="GO:0009253">
    <property type="term" value="P:peptidoglycan catabolic process"/>
    <property type="evidence" value="ECO:0007669"/>
    <property type="project" value="InterPro"/>
</dbReference>
<dbReference type="AlphaFoldDB" id="A0A1H0JVC0"/>
<dbReference type="InterPro" id="IPR002502">
    <property type="entry name" value="Amidase_domain"/>
</dbReference>
<evidence type="ECO:0000313" key="4">
    <source>
        <dbReference type="Proteomes" id="UP000183816"/>
    </source>
</evidence>
<dbReference type="OrthoDB" id="9816557at2"/>
<gene>
    <name evidence="3" type="ORF">SAMN05216347_101160</name>
</gene>
<evidence type="ECO:0000259" key="2">
    <source>
        <dbReference type="SMART" id="SM00644"/>
    </source>
</evidence>
<name>A0A1H0JVC0_STREI</name>
<feature type="transmembrane region" description="Helical" evidence="1">
    <location>
        <begin position="21"/>
        <end position="40"/>
    </location>
</feature>
<dbReference type="InterPro" id="IPR036505">
    <property type="entry name" value="Amidase/PGRP_sf"/>
</dbReference>